<accession>A0ABQ3DFY6</accession>
<dbReference type="Gene3D" id="3.40.50.12780">
    <property type="entry name" value="N-terminal domain of ligase-like"/>
    <property type="match status" value="1"/>
</dbReference>
<gene>
    <name evidence="3" type="ORF">GCM10010345_86140</name>
</gene>
<dbReference type="Proteomes" id="UP000653644">
    <property type="component" value="Unassembled WGS sequence"/>
</dbReference>
<comment type="caution">
    <text evidence="3">The sequence shown here is derived from an EMBL/GenBank/DDBJ whole genome shotgun (WGS) entry which is preliminary data.</text>
</comment>
<dbReference type="InterPro" id="IPR020845">
    <property type="entry name" value="AMP-binding_CS"/>
</dbReference>
<proteinExistence type="predicted"/>
<evidence type="ECO:0000313" key="4">
    <source>
        <dbReference type="Proteomes" id="UP000653644"/>
    </source>
</evidence>
<evidence type="ECO:0000259" key="2">
    <source>
        <dbReference type="Pfam" id="PF13193"/>
    </source>
</evidence>
<dbReference type="CDD" id="cd05930">
    <property type="entry name" value="A_NRPS"/>
    <property type="match status" value="1"/>
</dbReference>
<dbReference type="SUPFAM" id="SSF56801">
    <property type="entry name" value="Acetyl-CoA synthetase-like"/>
    <property type="match status" value="1"/>
</dbReference>
<dbReference type="Gene3D" id="3.30.300.30">
    <property type="match status" value="1"/>
</dbReference>
<organism evidence="3 4">
    <name type="scientific">Streptomyces canarius</name>
    <dbReference type="NCBI Taxonomy" id="285453"/>
    <lineage>
        <taxon>Bacteria</taxon>
        <taxon>Bacillati</taxon>
        <taxon>Actinomycetota</taxon>
        <taxon>Actinomycetes</taxon>
        <taxon>Kitasatosporales</taxon>
        <taxon>Streptomycetaceae</taxon>
        <taxon>Streptomyces</taxon>
    </lineage>
</organism>
<reference evidence="4" key="1">
    <citation type="journal article" date="2019" name="Int. J. Syst. Evol. Microbiol.">
        <title>The Global Catalogue of Microorganisms (GCM) 10K type strain sequencing project: providing services to taxonomists for standard genome sequencing and annotation.</title>
        <authorList>
            <consortium name="The Broad Institute Genomics Platform"/>
            <consortium name="The Broad Institute Genome Sequencing Center for Infectious Disease"/>
            <person name="Wu L."/>
            <person name="Ma J."/>
        </authorList>
    </citation>
    <scope>NUCLEOTIDE SEQUENCE [LARGE SCALE GENOMIC DNA]</scope>
    <source>
        <strain evidence="4">JCM 4733</strain>
    </source>
</reference>
<evidence type="ECO:0000259" key="1">
    <source>
        <dbReference type="Pfam" id="PF00501"/>
    </source>
</evidence>
<dbReference type="InterPro" id="IPR045851">
    <property type="entry name" value="AMP-bd_C_sf"/>
</dbReference>
<dbReference type="InterPro" id="IPR000873">
    <property type="entry name" value="AMP-dep_synth/lig_dom"/>
</dbReference>
<dbReference type="GO" id="GO:0016874">
    <property type="term" value="F:ligase activity"/>
    <property type="evidence" value="ECO:0007669"/>
    <property type="project" value="UniProtKB-KW"/>
</dbReference>
<feature type="domain" description="AMP-binding enzyme C-terminal" evidence="2">
    <location>
        <begin position="387"/>
        <end position="461"/>
    </location>
</feature>
<dbReference type="PANTHER" id="PTHR45527">
    <property type="entry name" value="NONRIBOSOMAL PEPTIDE SYNTHETASE"/>
    <property type="match status" value="1"/>
</dbReference>
<dbReference type="EMBL" id="BMVN01000069">
    <property type="protein sequence ID" value="GHA69373.1"/>
    <property type="molecule type" value="Genomic_DNA"/>
</dbReference>
<feature type="domain" description="AMP-dependent synthetase/ligase" evidence="1">
    <location>
        <begin position="9"/>
        <end position="343"/>
    </location>
</feature>
<sequence>MSLYSLVTDAAARTPDGLAVGDVSTSLTYGELDARAGRYLAGLRDRGVRPGDRVLVWTGKTCEAVAVAQAVLRCGAIHVPVPRGNPVRRVARIAADARPALIVTDHGEHVAGAAHVSLADLSREVAGGPGAAPHPVRAADPAYILYTSGSTGAPKGVCLSHGNALAFVDWACRELDLTAADRLANHAAFSFDLSVFDLYAAFRAGASVHLIGETLAQAAQPLVEFLLEHRITVWYSVPSVLVLMAEYGELLERGPGALRACVFAGERFPPKPLKDLRRAWPGVRMLNWYGPTETNVCTSYEVTAADLARTAAIPIGSPAAGNTVSLDDGEIVVSGPTVMLGYWGGQPQAGPYRTGDLGRYDADGLLEYRGRTDDMAKVRGHRVEPAEVAAALTAHEAVRDAVVLVLGDGLDARLHAFVVPVTGRAPDLVELRRHCAHLLPPYMAVDAVHTVSGFPRTPNGKVDRTALGGLVTASTRADDGRRVRGAGV</sequence>
<dbReference type="PANTHER" id="PTHR45527:SF1">
    <property type="entry name" value="FATTY ACID SYNTHASE"/>
    <property type="match status" value="1"/>
</dbReference>
<dbReference type="Pfam" id="PF00501">
    <property type="entry name" value="AMP-binding"/>
    <property type="match status" value="1"/>
</dbReference>
<dbReference type="InterPro" id="IPR025110">
    <property type="entry name" value="AMP-bd_C"/>
</dbReference>
<evidence type="ECO:0000313" key="3">
    <source>
        <dbReference type="EMBL" id="GHA69373.1"/>
    </source>
</evidence>
<dbReference type="PROSITE" id="PS00455">
    <property type="entry name" value="AMP_BINDING"/>
    <property type="match status" value="1"/>
</dbReference>
<protein>
    <submittedName>
        <fullName evidence="3">D-alanine--poly(Phosphoribitol) ligase</fullName>
    </submittedName>
</protein>
<dbReference type="InterPro" id="IPR042099">
    <property type="entry name" value="ANL_N_sf"/>
</dbReference>
<dbReference type="Pfam" id="PF13193">
    <property type="entry name" value="AMP-binding_C"/>
    <property type="match status" value="1"/>
</dbReference>
<keyword evidence="4" id="KW-1185">Reference proteome</keyword>
<keyword evidence="3" id="KW-0436">Ligase</keyword>
<name>A0ABQ3DFY6_9ACTN</name>
<dbReference type="RefSeq" id="WP_189894676.1">
    <property type="nucleotide sequence ID" value="NZ_BMVN01000069.1"/>
</dbReference>